<dbReference type="InterPro" id="IPR005119">
    <property type="entry name" value="LysR_subst-bd"/>
</dbReference>
<dbReference type="GO" id="GO:0003677">
    <property type="term" value="F:DNA binding"/>
    <property type="evidence" value="ECO:0007669"/>
    <property type="project" value="UniProtKB-KW"/>
</dbReference>
<sequence>MDLDALRTVIAVADSGQFQEAAVELDVTQQAVSKRIAALETELGVRLFTRTARGAVLTIDGQAFLPHARGVLAAAERAAESVRPGRRALRVDVVGRRVAPGELLHGFHRAHPDLELDVLALPAEPPAVDAVRNGVIDATFRAPRSRLPAGLASTRVLNDPLDLLTGPAHDLAAAKAVRLGDLAGQRIWLPGMDDGTEWVAYYAELAEEFGLHIDRTGPNFGFEHILDMVAESATLCTFVGHRTRVAWTMRQDLRRVPVTDPTPVYPHALVWRADNPHPALATLRAHLGEAPAAGPDVWLPTWAR</sequence>
<feature type="domain" description="HTH lysR-type" evidence="5">
    <location>
        <begin position="1"/>
        <end position="58"/>
    </location>
</feature>
<dbReference type="InterPro" id="IPR036388">
    <property type="entry name" value="WH-like_DNA-bd_sf"/>
</dbReference>
<dbReference type="GO" id="GO:0003700">
    <property type="term" value="F:DNA-binding transcription factor activity"/>
    <property type="evidence" value="ECO:0007669"/>
    <property type="project" value="InterPro"/>
</dbReference>
<keyword evidence="3 6" id="KW-0238">DNA-binding</keyword>
<evidence type="ECO:0000313" key="7">
    <source>
        <dbReference type="Proteomes" id="UP000520767"/>
    </source>
</evidence>
<dbReference type="InterPro" id="IPR036390">
    <property type="entry name" value="WH_DNA-bd_sf"/>
</dbReference>
<dbReference type="Pfam" id="PF00126">
    <property type="entry name" value="HTH_1"/>
    <property type="match status" value="1"/>
</dbReference>
<gene>
    <name evidence="6" type="ORF">FHR82_001705</name>
</gene>
<dbReference type="EMBL" id="JACHJQ010000002">
    <property type="protein sequence ID" value="MBB4905488.1"/>
    <property type="molecule type" value="Genomic_DNA"/>
</dbReference>
<organism evidence="6 7">
    <name type="scientific">Actinophytocola algeriensis</name>
    <dbReference type="NCBI Taxonomy" id="1768010"/>
    <lineage>
        <taxon>Bacteria</taxon>
        <taxon>Bacillati</taxon>
        <taxon>Actinomycetota</taxon>
        <taxon>Actinomycetes</taxon>
        <taxon>Pseudonocardiales</taxon>
        <taxon>Pseudonocardiaceae</taxon>
    </lineage>
</organism>
<dbReference type="Gene3D" id="1.10.10.10">
    <property type="entry name" value="Winged helix-like DNA-binding domain superfamily/Winged helix DNA-binding domain"/>
    <property type="match status" value="1"/>
</dbReference>
<dbReference type="GO" id="GO:0032993">
    <property type="term" value="C:protein-DNA complex"/>
    <property type="evidence" value="ECO:0007669"/>
    <property type="project" value="TreeGrafter"/>
</dbReference>
<dbReference type="SUPFAM" id="SSF53850">
    <property type="entry name" value="Periplasmic binding protein-like II"/>
    <property type="match status" value="1"/>
</dbReference>
<dbReference type="SUPFAM" id="SSF46785">
    <property type="entry name" value="Winged helix' DNA-binding domain"/>
    <property type="match status" value="1"/>
</dbReference>
<dbReference type="PROSITE" id="PS50931">
    <property type="entry name" value="HTH_LYSR"/>
    <property type="match status" value="1"/>
</dbReference>
<comment type="similarity">
    <text evidence="1">Belongs to the LysR transcriptional regulatory family.</text>
</comment>
<dbReference type="InterPro" id="IPR000847">
    <property type="entry name" value="LysR_HTH_N"/>
</dbReference>
<evidence type="ECO:0000256" key="4">
    <source>
        <dbReference type="ARBA" id="ARBA00023163"/>
    </source>
</evidence>
<keyword evidence="4" id="KW-0804">Transcription</keyword>
<dbReference type="RefSeq" id="WP_184809712.1">
    <property type="nucleotide sequence ID" value="NZ_JACHJQ010000002.1"/>
</dbReference>
<dbReference type="PRINTS" id="PR00039">
    <property type="entry name" value="HTHLYSR"/>
</dbReference>
<proteinExistence type="inferred from homology"/>
<accession>A0A7W7VCS2</accession>
<dbReference type="PANTHER" id="PTHR30346">
    <property type="entry name" value="TRANSCRIPTIONAL DUAL REGULATOR HCAR-RELATED"/>
    <property type="match status" value="1"/>
</dbReference>
<dbReference type="PANTHER" id="PTHR30346:SF0">
    <property type="entry name" value="HCA OPERON TRANSCRIPTIONAL ACTIVATOR HCAR"/>
    <property type="match status" value="1"/>
</dbReference>
<protein>
    <submittedName>
        <fullName evidence="6">DNA-binding transcriptional LysR family regulator</fullName>
    </submittedName>
</protein>
<keyword evidence="2" id="KW-0805">Transcription regulation</keyword>
<reference evidence="6 7" key="1">
    <citation type="submission" date="2020-08" db="EMBL/GenBank/DDBJ databases">
        <title>Genomic Encyclopedia of Type Strains, Phase III (KMG-III): the genomes of soil and plant-associated and newly described type strains.</title>
        <authorList>
            <person name="Whitman W."/>
        </authorList>
    </citation>
    <scope>NUCLEOTIDE SEQUENCE [LARGE SCALE GENOMIC DNA]</scope>
    <source>
        <strain evidence="6 7">CECT 8960</strain>
    </source>
</reference>
<evidence type="ECO:0000256" key="1">
    <source>
        <dbReference type="ARBA" id="ARBA00009437"/>
    </source>
</evidence>
<dbReference type="AlphaFoldDB" id="A0A7W7VCS2"/>
<comment type="caution">
    <text evidence="6">The sequence shown here is derived from an EMBL/GenBank/DDBJ whole genome shotgun (WGS) entry which is preliminary data.</text>
</comment>
<dbReference type="Pfam" id="PF03466">
    <property type="entry name" value="LysR_substrate"/>
    <property type="match status" value="1"/>
</dbReference>
<dbReference type="Gene3D" id="3.40.190.10">
    <property type="entry name" value="Periplasmic binding protein-like II"/>
    <property type="match status" value="2"/>
</dbReference>
<evidence type="ECO:0000256" key="3">
    <source>
        <dbReference type="ARBA" id="ARBA00023125"/>
    </source>
</evidence>
<evidence type="ECO:0000256" key="2">
    <source>
        <dbReference type="ARBA" id="ARBA00023015"/>
    </source>
</evidence>
<dbReference type="Proteomes" id="UP000520767">
    <property type="component" value="Unassembled WGS sequence"/>
</dbReference>
<evidence type="ECO:0000259" key="5">
    <source>
        <dbReference type="PROSITE" id="PS50931"/>
    </source>
</evidence>
<keyword evidence="7" id="KW-1185">Reference proteome</keyword>
<dbReference type="FunFam" id="1.10.10.10:FF:000001">
    <property type="entry name" value="LysR family transcriptional regulator"/>
    <property type="match status" value="1"/>
</dbReference>
<name>A0A7W7VCS2_9PSEU</name>
<evidence type="ECO:0000313" key="6">
    <source>
        <dbReference type="EMBL" id="MBB4905488.1"/>
    </source>
</evidence>